<reference evidence="2" key="1">
    <citation type="journal article" date="2023" name="bioRxiv">
        <title>Improved chromosome-level genome assembly for marigold (Tagetes erecta).</title>
        <authorList>
            <person name="Jiang F."/>
            <person name="Yuan L."/>
            <person name="Wang S."/>
            <person name="Wang H."/>
            <person name="Xu D."/>
            <person name="Wang A."/>
            <person name="Fan W."/>
        </authorList>
    </citation>
    <scope>NUCLEOTIDE SEQUENCE</scope>
    <source>
        <strain evidence="2">WSJ</strain>
        <tissue evidence="2">Leaf</tissue>
    </source>
</reference>
<feature type="compositionally biased region" description="Basic residues" evidence="1">
    <location>
        <begin position="12"/>
        <end position="24"/>
    </location>
</feature>
<sequence>MGCFVACFNSSKNRKQTKRKHNKATRKDQKPRSQNLVQDDVSLVQSIKDKPWDSLQELRGKSEEPLSLSNRKRVTFDTNVTTYEHVEVYDSTEFLLEKNEKGETFPKSDHTHSHSGSQTLNGGSYPPNYRYGNCVESDDEVQDSDYEDENDSCLDDEEDYDDEDESVPVPISSSETGIESCLSPVLKPVANLAQWKALKSKVTVTQPPKQLNFDSQKENFSYNQETAVDASLNWMVSSQQNTPNNKRAECYNFDFEPISSGKSYSQESTVTSVKSIEDRPIIGAALTADELKQFSGSSCTPKKSPGRNPDDMFIIGSVGSYWSTGSAQSLSSVSSYKGIPNATSKYREDKKVNWQNVSFETRLERALNEDVAEC</sequence>
<dbReference type="PANTHER" id="PTHR33318">
    <property type="entry name" value="ASPARTYL/GLUTAMYL-TRNA(ASN/GLN) AMIDOTRANSFERASE SUBUNIT"/>
    <property type="match status" value="1"/>
</dbReference>
<comment type="caution">
    <text evidence="2">The sequence shown here is derived from an EMBL/GenBank/DDBJ whole genome shotgun (WGS) entry which is preliminary data.</text>
</comment>
<feature type="region of interest" description="Disordered" evidence="1">
    <location>
        <begin position="8"/>
        <end position="42"/>
    </location>
</feature>
<gene>
    <name evidence="2" type="ORF">QVD17_34032</name>
</gene>
<dbReference type="PANTHER" id="PTHR33318:SF4">
    <property type="entry name" value="OS04G0511700 PROTEIN"/>
    <property type="match status" value="1"/>
</dbReference>
<feature type="compositionally biased region" description="Basic and acidic residues" evidence="1">
    <location>
        <begin position="103"/>
        <end position="112"/>
    </location>
</feature>
<feature type="region of interest" description="Disordered" evidence="1">
    <location>
        <begin position="103"/>
        <end position="175"/>
    </location>
</feature>
<protein>
    <submittedName>
        <fullName evidence="2">Uncharacterized protein</fullName>
    </submittedName>
</protein>
<keyword evidence="3" id="KW-1185">Reference proteome</keyword>
<dbReference type="EMBL" id="JAUHHV010000009">
    <property type="protein sequence ID" value="KAK1412632.1"/>
    <property type="molecule type" value="Genomic_DNA"/>
</dbReference>
<evidence type="ECO:0000313" key="2">
    <source>
        <dbReference type="EMBL" id="KAK1412632.1"/>
    </source>
</evidence>
<evidence type="ECO:0000256" key="1">
    <source>
        <dbReference type="SAM" id="MobiDB-lite"/>
    </source>
</evidence>
<name>A0AAD8K1M5_TARER</name>
<dbReference type="InterPro" id="IPR039300">
    <property type="entry name" value="JASON"/>
</dbReference>
<dbReference type="GO" id="GO:0007142">
    <property type="term" value="P:male meiosis II"/>
    <property type="evidence" value="ECO:0007669"/>
    <property type="project" value="InterPro"/>
</dbReference>
<evidence type="ECO:0000313" key="3">
    <source>
        <dbReference type="Proteomes" id="UP001229421"/>
    </source>
</evidence>
<organism evidence="2 3">
    <name type="scientific">Tagetes erecta</name>
    <name type="common">African marigold</name>
    <dbReference type="NCBI Taxonomy" id="13708"/>
    <lineage>
        <taxon>Eukaryota</taxon>
        <taxon>Viridiplantae</taxon>
        <taxon>Streptophyta</taxon>
        <taxon>Embryophyta</taxon>
        <taxon>Tracheophyta</taxon>
        <taxon>Spermatophyta</taxon>
        <taxon>Magnoliopsida</taxon>
        <taxon>eudicotyledons</taxon>
        <taxon>Gunneridae</taxon>
        <taxon>Pentapetalae</taxon>
        <taxon>asterids</taxon>
        <taxon>campanulids</taxon>
        <taxon>Asterales</taxon>
        <taxon>Asteraceae</taxon>
        <taxon>Asteroideae</taxon>
        <taxon>Heliantheae alliance</taxon>
        <taxon>Tageteae</taxon>
        <taxon>Tagetes</taxon>
    </lineage>
</organism>
<dbReference type="Proteomes" id="UP001229421">
    <property type="component" value="Unassembled WGS sequence"/>
</dbReference>
<feature type="compositionally biased region" description="Acidic residues" evidence="1">
    <location>
        <begin position="136"/>
        <end position="166"/>
    </location>
</feature>
<proteinExistence type="predicted"/>
<accession>A0AAD8K1M5</accession>
<dbReference type="AlphaFoldDB" id="A0AAD8K1M5"/>